<proteinExistence type="predicted"/>
<dbReference type="GO" id="GO:0016301">
    <property type="term" value="F:kinase activity"/>
    <property type="evidence" value="ECO:0007669"/>
    <property type="project" value="UniProtKB-KW"/>
</dbReference>
<dbReference type="EMBL" id="CP025003">
    <property type="protein sequence ID" value="ATZ93285.1"/>
    <property type="molecule type" value="Genomic_DNA"/>
</dbReference>
<sequence length="57" mass="6738">MLVRRLLFFTTHEILRVFRIHLASSLIMGIKTGVSREPLTYYWSGYRSKNREPPVLS</sequence>
<keyword evidence="1" id="KW-0808">Transferase</keyword>
<protein>
    <submittedName>
        <fullName evidence="1">Inorganic polyphosphate kinase</fullName>
    </submittedName>
</protein>
<keyword evidence="2" id="KW-1185">Reference proteome</keyword>
<organism evidence="1 2">
    <name type="scientific">Dickeya fangzhongdai</name>
    <dbReference type="NCBI Taxonomy" id="1778540"/>
    <lineage>
        <taxon>Bacteria</taxon>
        <taxon>Pseudomonadati</taxon>
        <taxon>Pseudomonadota</taxon>
        <taxon>Gammaproteobacteria</taxon>
        <taxon>Enterobacterales</taxon>
        <taxon>Pectobacteriaceae</taxon>
        <taxon>Dickeya</taxon>
    </lineage>
</organism>
<dbReference type="Proteomes" id="UP000231901">
    <property type="component" value="Chromosome"/>
</dbReference>
<accession>A0A2K8QJP5</accession>
<name>A0A2K8QJP5_9GAMM</name>
<reference evidence="2" key="1">
    <citation type="journal article" date="2018" name="Genome Announc.">
        <title>Complete genome sequence of a Dickeya fangzhongdai type strain causing bleeding canker of pear tree trunks.</title>
        <authorList>
            <person name="Zhao Y."/>
            <person name="Tian Y."/>
            <person name="Li X."/>
            <person name="Hu B."/>
        </authorList>
    </citation>
    <scope>NUCLEOTIDE SEQUENCE [LARGE SCALE GENOMIC DNA]</scope>
    <source>
        <strain evidence="2">DSM 101947</strain>
    </source>
</reference>
<dbReference type="AlphaFoldDB" id="A0A2K8QJP5"/>
<dbReference type="KEGG" id="dfn:CVE23_04430"/>
<gene>
    <name evidence="1" type="ORF">CVE23_04430</name>
</gene>
<keyword evidence="1" id="KW-0418">Kinase</keyword>
<evidence type="ECO:0000313" key="1">
    <source>
        <dbReference type="EMBL" id="ATZ93285.1"/>
    </source>
</evidence>
<evidence type="ECO:0000313" key="2">
    <source>
        <dbReference type="Proteomes" id="UP000231901"/>
    </source>
</evidence>